<organism evidence="2 3">
    <name type="scientific">Striga asiatica</name>
    <name type="common">Asiatic witchweed</name>
    <name type="synonym">Buchnera asiatica</name>
    <dbReference type="NCBI Taxonomy" id="4170"/>
    <lineage>
        <taxon>Eukaryota</taxon>
        <taxon>Viridiplantae</taxon>
        <taxon>Streptophyta</taxon>
        <taxon>Embryophyta</taxon>
        <taxon>Tracheophyta</taxon>
        <taxon>Spermatophyta</taxon>
        <taxon>Magnoliopsida</taxon>
        <taxon>eudicotyledons</taxon>
        <taxon>Gunneridae</taxon>
        <taxon>Pentapetalae</taxon>
        <taxon>asterids</taxon>
        <taxon>lamiids</taxon>
        <taxon>Lamiales</taxon>
        <taxon>Orobanchaceae</taxon>
        <taxon>Buchnereae</taxon>
        <taxon>Striga</taxon>
    </lineage>
</organism>
<dbReference type="OrthoDB" id="2192561at2759"/>
<evidence type="ECO:0000256" key="1">
    <source>
        <dbReference type="ARBA" id="ARBA00007114"/>
    </source>
</evidence>
<dbReference type="Proteomes" id="UP000325081">
    <property type="component" value="Unassembled WGS sequence"/>
</dbReference>
<accession>A0A5A7PZS1</accession>
<dbReference type="GO" id="GO:0006364">
    <property type="term" value="P:rRNA processing"/>
    <property type="evidence" value="ECO:0007669"/>
    <property type="project" value="TreeGrafter"/>
</dbReference>
<comment type="similarity">
    <text evidence="1">Belongs to the bystin family.</text>
</comment>
<dbReference type="EMBL" id="BKCP01005405">
    <property type="protein sequence ID" value="GER37617.1"/>
    <property type="molecule type" value="Genomic_DNA"/>
</dbReference>
<protein>
    <submittedName>
        <fullName evidence="2">Bystin</fullName>
    </submittedName>
</protein>
<proteinExistence type="inferred from homology"/>
<dbReference type="PANTHER" id="PTHR12821:SF0">
    <property type="entry name" value="BYSTIN"/>
    <property type="match status" value="1"/>
</dbReference>
<dbReference type="PANTHER" id="PTHR12821">
    <property type="entry name" value="BYSTIN"/>
    <property type="match status" value="1"/>
</dbReference>
<dbReference type="GO" id="GO:0030688">
    <property type="term" value="C:preribosome, small subunit precursor"/>
    <property type="evidence" value="ECO:0007669"/>
    <property type="project" value="TreeGrafter"/>
</dbReference>
<gene>
    <name evidence="2" type="ORF">STAS_14039</name>
</gene>
<reference evidence="3" key="1">
    <citation type="journal article" date="2019" name="Curr. Biol.">
        <title>Genome Sequence of Striga asiatica Provides Insight into the Evolution of Plant Parasitism.</title>
        <authorList>
            <person name="Yoshida S."/>
            <person name="Kim S."/>
            <person name="Wafula E.K."/>
            <person name="Tanskanen J."/>
            <person name="Kim Y.M."/>
            <person name="Honaas L."/>
            <person name="Yang Z."/>
            <person name="Spallek T."/>
            <person name="Conn C.E."/>
            <person name="Ichihashi Y."/>
            <person name="Cheong K."/>
            <person name="Cui S."/>
            <person name="Der J.P."/>
            <person name="Gundlach H."/>
            <person name="Jiao Y."/>
            <person name="Hori C."/>
            <person name="Ishida J.K."/>
            <person name="Kasahara H."/>
            <person name="Kiba T."/>
            <person name="Kim M.S."/>
            <person name="Koo N."/>
            <person name="Laohavisit A."/>
            <person name="Lee Y.H."/>
            <person name="Lumba S."/>
            <person name="McCourt P."/>
            <person name="Mortimer J.C."/>
            <person name="Mutuku J.M."/>
            <person name="Nomura T."/>
            <person name="Sasaki-Sekimoto Y."/>
            <person name="Seto Y."/>
            <person name="Wang Y."/>
            <person name="Wakatake T."/>
            <person name="Sakakibara H."/>
            <person name="Demura T."/>
            <person name="Yamaguchi S."/>
            <person name="Yoneyama K."/>
            <person name="Manabe R.I."/>
            <person name="Nelson D.C."/>
            <person name="Schulman A.H."/>
            <person name="Timko M.P."/>
            <person name="dePamphilis C.W."/>
            <person name="Choi D."/>
            <person name="Shirasu K."/>
        </authorList>
    </citation>
    <scope>NUCLEOTIDE SEQUENCE [LARGE SCALE GENOMIC DNA]</scope>
    <source>
        <strain evidence="3">cv. UVA1</strain>
    </source>
</reference>
<evidence type="ECO:0000313" key="2">
    <source>
        <dbReference type="EMBL" id="GER37617.1"/>
    </source>
</evidence>
<sequence length="301" mass="34469">MSMYLTGEDEDGEDKFEFLSRGSMVASLENFTHRDTYPPESASRVLWEKLVEDPADFLVTERYLERTSDEELDYRGVDVGFCRSIEGPVLFYPQSLCISYVLIKAVFVPSFHDINLKYNLFFVLHAPELVYKSLPARLVVGMPSKVGGGGTSRACYFIKLLIEKNYALPSPVFNALVAHFMRFYEDSRVMPAIWHHTRLAFAQRMLSYPKTRFCWSSFVQVLVNVYKSFYNFDPRGASLRDCQAIPWYTAESSITCQSLAEEGTHKISKGYFITENIVEGSQTFTLIAHYGMKGIAFRVEI</sequence>
<dbReference type="GO" id="GO:0005737">
    <property type="term" value="C:cytoplasm"/>
    <property type="evidence" value="ECO:0007669"/>
    <property type="project" value="TreeGrafter"/>
</dbReference>
<dbReference type="GO" id="GO:0030515">
    <property type="term" value="F:snoRNA binding"/>
    <property type="evidence" value="ECO:0007669"/>
    <property type="project" value="TreeGrafter"/>
</dbReference>
<keyword evidence="3" id="KW-1185">Reference proteome</keyword>
<dbReference type="AlphaFoldDB" id="A0A5A7PZS1"/>
<dbReference type="GO" id="GO:0005730">
    <property type="term" value="C:nucleolus"/>
    <property type="evidence" value="ECO:0007669"/>
    <property type="project" value="TreeGrafter"/>
</dbReference>
<evidence type="ECO:0000313" key="3">
    <source>
        <dbReference type="Proteomes" id="UP000325081"/>
    </source>
</evidence>
<comment type="caution">
    <text evidence="2">The sequence shown here is derived from an EMBL/GenBank/DDBJ whole genome shotgun (WGS) entry which is preliminary data.</text>
</comment>
<name>A0A5A7PZS1_STRAF</name>
<dbReference type="Pfam" id="PF05291">
    <property type="entry name" value="Bystin"/>
    <property type="match status" value="1"/>
</dbReference>
<dbReference type="InterPro" id="IPR007955">
    <property type="entry name" value="Bystin"/>
</dbReference>